<evidence type="ECO:0000313" key="2">
    <source>
        <dbReference type="EMBL" id="KAG7376371.1"/>
    </source>
</evidence>
<feature type="region of interest" description="Disordered" evidence="1">
    <location>
        <begin position="38"/>
        <end position="64"/>
    </location>
</feature>
<dbReference type="OrthoDB" id="127133at2759"/>
<sequence>MAPARVFLDHAPRSLRRDKKKAQLNYMYATLGIEQDDSSDDDFVLEEDEKAEKEDDNEDHGPITARKRQEARMLAGEDSNLQKRILDVQKLSRSRNIMHPSEVASLHSESGEIVNVLPAFQLRTGIESWDEFDQEFEQYKRKNHLKFRIGSSGKTVLYNSTHEYQMPTAFEWTHKIYRYTHGVSQGSRSKG</sequence>
<feature type="compositionally biased region" description="Acidic residues" evidence="1">
    <location>
        <begin position="38"/>
        <end position="58"/>
    </location>
</feature>
<dbReference type="AlphaFoldDB" id="A0A8T1V5S1"/>
<dbReference type="EMBL" id="JAGDFM010000715">
    <property type="protein sequence ID" value="KAG7376371.1"/>
    <property type="molecule type" value="Genomic_DNA"/>
</dbReference>
<evidence type="ECO:0000256" key="1">
    <source>
        <dbReference type="SAM" id="MobiDB-lite"/>
    </source>
</evidence>
<proteinExistence type="predicted"/>
<protein>
    <submittedName>
        <fullName evidence="2">Uncharacterized protein</fullName>
    </submittedName>
</protein>
<keyword evidence="3" id="KW-1185">Reference proteome</keyword>
<reference evidence="2" key="1">
    <citation type="submission" date="2021-02" db="EMBL/GenBank/DDBJ databases">
        <authorList>
            <person name="Palmer J.M."/>
        </authorList>
    </citation>
    <scope>NUCLEOTIDE SEQUENCE</scope>
    <source>
        <strain evidence="2">SCRP734</strain>
    </source>
</reference>
<accession>A0A8T1V5S1</accession>
<dbReference type="Proteomes" id="UP000694044">
    <property type="component" value="Unassembled WGS sequence"/>
</dbReference>
<name>A0A8T1V5S1_9STRA</name>
<gene>
    <name evidence="2" type="ORF">PHYPSEUDO_013658</name>
</gene>
<organism evidence="2 3">
    <name type="scientific">Phytophthora pseudosyringae</name>
    <dbReference type="NCBI Taxonomy" id="221518"/>
    <lineage>
        <taxon>Eukaryota</taxon>
        <taxon>Sar</taxon>
        <taxon>Stramenopiles</taxon>
        <taxon>Oomycota</taxon>
        <taxon>Peronosporomycetes</taxon>
        <taxon>Peronosporales</taxon>
        <taxon>Peronosporaceae</taxon>
        <taxon>Phytophthora</taxon>
    </lineage>
</organism>
<comment type="caution">
    <text evidence="2">The sequence shown here is derived from an EMBL/GenBank/DDBJ whole genome shotgun (WGS) entry which is preliminary data.</text>
</comment>
<evidence type="ECO:0000313" key="3">
    <source>
        <dbReference type="Proteomes" id="UP000694044"/>
    </source>
</evidence>